<evidence type="ECO:0000256" key="1">
    <source>
        <dbReference type="SAM" id="Coils"/>
    </source>
</evidence>
<accession>A0A139PGQ9</accession>
<evidence type="ECO:0000313" key="2">
    <source>
        <dbReference type="EMBL" id="KXT88740.1"/>
    </source>
</evidence>
<dbReference type="AlphaFoldDB" id="A0A139PGQ9"/>
<keyword evidence="1" id="KW-0175">Coiled coil</keyword>
<comment type="caution">
    <text evidence="2">The sequence shown here is derived from an EMBL/GenBank/DDBJ whole genome shotgun (WGS) entry which is preliminary data.</text>
</comment>
<name>A0A139PGQ9_STROR</name>
<gene>
    <name evidence="2" type="ORF">SORDD21_01877</name>
</gene>
<dbReference type="PATRIC" id="fig|1303.81.peg.2385"/>
<organism evidence="2 3">
    <name type="scientific">Streptococcus oralis</name>
    <dbReference type="NCBI Taxonomy" id="1303"/>
    <lineage>
        <taxon>Bacteria</taxon>
        <taxon>Bacillati</taxon>
        <taxon>Bacillota</taxon>
        <taxon>Bacilli</taxon>
        <taxon>Lactobacillales</taxon>
        <taxon>Streptococcaceae</taxon>
        <taxon>Streptococcus</taxon>
    </lineage>
</organism>
<dbReference type="EMBL" id="LQZP01000541">
    <property type="protein sequence ID" value="KXT88740.1"/>
    <property type="molecule type" value="Genomic_DNA"/>
</dbReference>
<proteinExistence type="predicted"/>
<reference evidence="2 3" key="1">
    <citation type="submission" date="2016-01" db="EMBL/GenBank/DDBJ databases">
        <title>Highly variable Streptococcus oralis are common among viridans streptococci isolated from primates.</title>
        <authorList>
            <person name="Denapaite D."/>
            <person name="Rieger M."/>
            <person name="Koendgen S."/>
            <person name="Brueckner R."/>
            <person name="Ochigava I."/>
            <person name="Kappeler P."/>
            <person name="Maetz-Rensing K."/>
            <person name="Leendertz F."/>
            <person name="Hakenbeck R."/>
        </authorList>
    </citation>
    <scope>NUCLEOTIDE SEQUENCE [LARGE SCALE GENOMIC DNA]</scope>
    <source>
        <strain evidence="2 3">DD21</strain>
    </source>
</reference>
<feature type="coiled-coil region" evidence="1">
    <location>
        <begin position="18"/>
        <end position="45"/>
    </location>
</feature>
<dbReference type="Proteomes" id="UP000070053">
    <property type="component" value="Unassembled WGS sequence"/>
</dbReference>
<protein>
    <submittedName>
        <fullName evidence="2">Chromosome segregation ATPase</fullName>
    </submittedName>
</protein>
<evidence type="ECO:0000313" key="3">
    <source>
        <dbReference type="Proteomes" id="UP000070053"/>
    </source>
</evidence>
<sequence length="50" mass="5847">MGLFNFGKPKDEILEAKLQKLTDDIEIKKVDLAKLEQQIKKVERSNLARY</sequence>